<organism evidence="3 4">
    <name type="scientific">Jonesia denitrificans (strain ATCC 14870 / DSM 20603 / BCRC 15368 / CIP 55.134 / JCM 11481 / NBRC 15587 / NCTC 10816 / Prevot 55134)</name>
    <name type="common">Listeria denitrificans</name>
    <dbReference type="NCBI Taxonomy" id="471856"/>
    <lineage>
        <taxon>Bacteria</taxon>
        <taxon>Bacillati</taxon>
        <taxon>Actinomycetota</taxon>
        <taxon>Actinomycetes</taxon>
        <taxon>Micrococcales</taxon>
        <taxon>Jonesiaceae</taxon>
        <taxon>Jonesia</taxon>
    </lineage>
</organism>
<evidence type="ECO:0000313" key="4">
    <source>
        <dbReference type="Proteomes" id="UP000000628"/>
    </source>
</evidence>
<dbReference type="eggNOG" id="COG1377">
    <property type="taxonomic scope" value="Bacteria"/>
</dbReference>
<feature type="transmembrane region" description="Helical" evidence="2">
    <location>
        <begin position="189"/>
        <end position="210"/>
    </location>
</feature>
<feature type="transmembrane region" description="Helical" evidence="2">
    <location>
        <begin position="87"/>
        <end position="114"/>
    </location>
</feature>
<name>C7R0I2_JONDD</name>
<keyword evidence="2" id="KW-0472">Membrane</keyword>
<dbReference type="PANTHER" id="PTHR30531">
    <property type="entry name" value="FLAGELLAR BIOSYNTHETIC PROTEIN FLHB"/>
    <property type="match status" value="1"/>
</dbReference>
<feature type="region of interest" description="Disordered" evidence="1">
    <location>
        <begin position="1"/>
        <end position="26"/>
    </location>
</feature>
<dbReference type="RefSeq" id="WP_015772274.1">
    <property type="nucleotide sequence ID" value="NC_013174.1"/>
</dbReference>
<dbReference type="Gene3D" id="3.40.1690.10">
    <property type="entry name" value="secretion proteins EscU"/>
    <property type="match status" value="1"/>
</dbReference>
<dbReference type="InterPro" id="IPR029025">
    <property type="entry name" value="T3SS_substrate_exporter_C"/>
</dbReference>
<proteinExistence type="predicted"/>
<dbReference type="Pfam" id="PF01312">
    <property type="entry name" value="Bac_export_2"/>
    <property type="match status" value="1"/>
</dbReference>
<dbReference type="AlphaFoldDB" id="C7R0I2"/>
<evidence type="ECO:0000313" key="3">
    <source>
        <dbReference type="EMBL" id="ACV09646.1"/>
    </source>
</evidence>
<feature type="transmembrane region" description="Helical" evidence="2">
    <location>
        <begin position="146"/>
        <end position="169"/>
    </location>
</feature>
<dbReference type="HOGENOM" id="CLU_041013_1_2_11"/>
<dbReference type="PRINTS" id="PR00950">
    <property type="entry name" value="TYPE3IMSPROT"/>
</dbReference>
<gene>
    <name evidence="3" type="ordered locus">Jden_2008</name>
</gene>
<dbReference type="SUPFAM" id="SSF160544">
    <property type="entry name" value="EscU C-terminal domain-like"/>
    <property type="match status" value="1"/>
</dbReference>
<dbReference type="MEROPS" id="N06.A01"/>
<keyword evidence="4" id="KW-1185">Reference proteome</keyword>
<dbReference type="GO" id="GO:0005886">
    <property type="term" value="C:plasma membrane"/>
    <property type="evidence" value="ECO:0007669"/>
    <property type="project" value="TreeGrafter"/>
</dbReference>
<sequence length="380" mass="41001">MSDDQSQERTEEATPKRMKDVRKDGSLQKSQDLSAWAGIGAGTAVLPFVFGNVEKHIEDVLMNISTIASTPDPLLVVPMLGDALAGILPALAPLLAVVFIAAILANGVGGYYIATKKLKPTFKQFNLIKGMKQKFGMQALWQGVKALLKTVVIGAVLYLLIQGMIPVIQQSGALTMRAVLGYASEKFMQLMWTAVAAGIALAILDVVVVMKRNRKKTKMTKKEIKDENKNTEGDPLLKGAIRSRQLAMSRNRMIASVADADVVVVNPTHVAVALTYVAGEGAPKLVAKGKNLVAQRIREEAEAHDVPLVRDIPLARALNAHCEIGHPIPPALFTAVAQVLAFVMLLRQRGAAMATVKTMPAPTDVPLDMYDPRSDTDEEP</sequence>
<dbReference type="Proteomes" id="UP000000628">
    <property type="component" value="Chromosome"/>
</dbReference>
<dbReference type="OrthoDB" id="9807950at2"/>
<dbReference type="GO" id="GO:0009306">
    <property type="term" value="P:protein secretion"/>
    <property type="evidence" value="ECO:0007669"/>
    <property type="project" value="InterPro"/>
</dbReference>
<dbReference type="Gene3D" id="6.10.250.2080">
    <property type="match status" value="1"/>
</dbReference>
<dbReference type="InterPro" id="IPR006135">
    <property type="entry name" value="T3SS_substrate_exporter"/>
</dbReference>
<feature type="transmembrane region" description="Helical" evidence="2">
    <location>
        <begin position="33"/>
        <end position="53"/>
    </location>
</feature>
<dbReference type="STRING" id="471856.Jden_2008"/>
<dbReference type="EMBL" id="CP001706">
    <property type="protein sequence ID" value="ACV09646.1"/>
    <property type="molecule type" value="Genomic_DNA"/>
</dbReference>
<evidence type="ECO:0000256" key="1">
    <source>
        <dbReference type="SAM" id="MobiDB-lite"/>
    </source>
</evidence>
<keyword evidence="2" id="KW-1133">Transmembrane helix</keyword>
<protein>
    <submittedName>
        <fullName evidence="3">Type III secretion exporter</fullName>
    </submittedName>
</protein>
<keyword evidence="2" id="KW-0812">Transmembrane</keyword>
<reference evidence="3 4" key="1">
    <citation type="journal article" date="2009" name="Stand. Genomic Sci.">
        <title>Complete genome sequence of Jonesia denitrificans type strain (Prevot 55134).</title>
        <authorList>
            <person name="Pukall R."/>
            <person name="Gehrich-Schroter G."/>
            <person name="Lapidus A."/>
            <person name="Nolan M."/>
            <person name="Glavina Del Rio T."/>
            <person name="Lucas S."/>
            <person name="Chen F."/>
            <person name="Tice H."/>
            <person name="Pitluck S."/>
            <person name="Cheng J.F."/>
            <person name="Copeland A."/>
            <person name="Saunders E."/>
            <person name="Brettin T."/>
            <person name="Detter J.C."/>
            <person name="Bruce D."/>
            <person name="Goodwin L."/>
            <person name="Pati A."/>
            <person name="Ivanova N."/>
            <person name="Mavromatis K."/>
            <person name="Ovchinnikova G."/>
            <person name="Chen A."/>
            <person name="Palaniappan K."/>
            <person name="Land M."/>
            <person name="Hauser L."/>
            <person name="Chang Y.J."/>
            <person name="Jeffries C.D."/>
            <person name="Chain P."/>
            <person name="Goker M."/>
            <person name="Bristow J."/>
            <person name="Eisen J.A."/>
            <person name="Markowitz V."/>
            <person name="Hugenholtz P."/>
            <person name="Kyrpides N.C."/>
            <person name="Klenk H.P."/>
            <person name="Han C."/>
        </authorList>
    </citation>
    <scope>NUCLEOTIDE SEQUENCE [LARGE SCALE GENOMIC DNA]</scope>
    <source>
        <strain evidence="4">ATCC 14870 / DSM 20603 / BCRC 15368 / CIP 55.134 / JCM 11481 / NBRC 15587 / NCTC 10816 / Prevot 55134</strain>
    </source>
</reference>
<evidence type="ECO:0000256" key="2">
    <source>
        <dbReference type="SAM" id="Phobius"/>
    </source>
</evidence>
<accession>C7R0I2</accession>
<dbReference type="KEGG" id="jde:Jden_2008"/>
<dbReference type="PANTHER" id="PTHR30531:SF12">
    <property type="entry name" value="FLAGELLAR BIOSYNTHETIC PROTEIN FLHB"/>
    <property type="match status" value="1"/>
</dbReference>